<sequence length="365" mass="39113">MPHRPLLTSDVSGRSTRFPLHIVACRFSQLHSAKLNTHTTAIQPAMSSIGPQMPSQATKRKHTPDIEEYTSEAAPVASPNKQARHHGPTLPPSTTNKDEIDLDDDSSDDGFGPSAPIGTATVGPSQPVSGPTLPPQSNKDEIDLDDSDSDTGPAPQVAAVEPTAEDPASSSDSDDDYGPALPGAGPRRGPIGPTLPSAANDSTAPTRDTWMLEPPTSSGYSERDTTKMRARKFTSKPGPSEGGVSAIWTETPEEKLKRLQDSVLGRSSEQASGSTVSKKSKDEEVRNRRIAKSIESQRGQSLYQEHQDKNKASGKATDEEDDPSKRAFDREKDMALGSKIGSSQRQELINKSANFGGRFQKGSYL</sequence>
<dbReference type="PANTHER" id="PTHR46370">
    <property type="entry name" value="GPALPP MOTIFS-CONTAINING PROTEIN 1"/>
    <property type="match status" value="1"/>
</dbReference>
<dbReference type="PANTHER" id="PTHR46370:SF1">
    <property type="entry name" value="GPALPP MOTIFS-CONTAINING PROTEIN 1"/>
    <property type="match status" value="1"/>
</dbReference>
<dbReference type="InterPro" id="IPR022226">
    <property type="entry name" value="DUF3752"/>
</dbReference>
<evidence type="ECO:0000256" key="1">
    <source>
        <dbReference type="SAM" id="MobiDB-lite"/>
    </source>
</evidence>
<evidence type="ECO:0000313" key="3">
    <source>
        <dbReference type="EMBL" id="CEJ88899.1"/>
    </source>
</evidence>
<feature type="compositionally biased region" description="Polar residues" evidence="1">
    <location>
        <begin position="340"/>
        <end position="353"/>
    </location>
</feature>
<protein>
    <recommendedName>
        <fullName evidence="2">DUF3752 domain-containing protein</fullName>
    </recommendedName>
</protein>
<dbReference type="EMBL" id="CDHN01000002">
    <property type="protein sequence ID" value="CEJ88899.1"/>
    <property type="molecule type" value="Genomic_DNA"/>
</dbReference>
<feature type="compositionally biased region" description="Polar residues" evidence="1">
    <location>
        <begin position="265"/>
        <end position="277"/>
    </location>
</feature>
<dbReference type="InterPro" id="IPR046331">
    <property type="entry name" value="GPAM1-like"/>
</dbReference>
<name>A0A0A1T2M9_9HYPO</name>
<dbReference type="OrthoDB" id="73491at2759"/>
<feature type="region of interest" description="Disordered" evidence="1">
    <location>
        <begin position="45"/>
        <end position="365"/>
    </location>
</feature>
<feature type="compositionally biased region" description="Polar residues" evidence="1">
    <location>
        <begin position="45"/>
        <end position="57"/>
    </location>
</feature>
<feature type="compositionally biased region" description="Polar residues" evidence="1">
    <location>
        <begin position="294"/>
        <end position="304"/>
    </location>
</feature>
<dbReference type="Pfam" id="PF12572">
    <property type="entry name" value="DUF3752"/>
    <property type="match status" value="1"/>
</dbReference>
<keyword evidence="4" id="KW-1185">Reference proteome</keyword>
<dbReference type="AlphaFoldDB" id="A0A0A1T2M9"/>
<dbReference type="Proteomes" id="UP000039046">
    <property type="component" value="Unassembled WGS sequence"/>
</dbReference>
<organism evidence="3 4">
    <name type="scientific">[Torrubiella] hemipterigena</name>
    <dbReference type="NCBI Taxonomy" id="1531966"/>
    <lineage>
        <taxon>Eukaryota</taxon>
        <taxon>Fungi</taxon>
        <taxon>Dikarya</taxon>
        <taxon>Ascomycota</taxon>
        <taxon>Pezizomycotina</taxon>
        <taxon>Sordariomycetes</taxon>
        <taxon>Hypocreomycetidae</taxon>
        <taxon>Hypocreales</taxon>
        <taxon>Clavicipitaceae</taxon>
        <taxon>Clavicipitaceae incertae sedis</taxon>
        <taxon>'Torrubiella' clade</taxon>
    </lineage>
</organism>
<reference evidence="3 4" key="1">
    <citation type="journal article" date="2015" name="Genome Announc.">
        <title>Draft Genome Sequence and Gene Annotation of the Entomopathogenic Fungus Verticillium hemipterigenum.</title>
        <authorList>
            <person name="Horn F."/>
            <person name="Habel A."/>
            <person name="Scharf D.H."/>
            <person name="Dworschak J."/>
            <person name="Brakhage A.A."/>
            <person name="Guthke R."/>
            <person name="Hertweck C."/>
            <person name="Linde J."/>
        </authorList>
    </citation>
    <scope>NUCLEOTIDE SEQUENCE [LARGE SCALE GENOMIC DNA]</scope>
</reference>
<feature type="domain" description="DUF3752" evidence="2">
    <location>
        <begin position="214"/>
        <end position="360"/>
    </location>
</feature>
<evidence type="ECO:0000313" key="4">
    <source>
        <dbReference type="Proteomes" id="UP000039046"/>
    </source>
</evidence>
<feature type="compositionally biased region" description="Polar residues" evidence="1">
    <location>
        <begin position="197"/>
        <end position="206"/>
    </location>
</feature>
<accession>A0A0A1T2M9</accession>
<proteinExistence type="predicted"/>
<evidence type="ECO:0000259" key="2">
    <source>
        <dbReference type="Pfam" id="PF12572"/>
    </source>
</evidence>
<feature type="compositionally biased region" description="Low complexity" evidence="1">
    <location>
        <begin position="178"/>
        <end position="192"/>
    </location>
</feature>
<feature type="compositionally biased region" description="Basic and acidic residues" evidence="1">
    <location>
        <begin position="323"/>
        <end position="334"/>
    </location>
</feature>
<dbReference type="HOGENOM" id="CLU_067132_0_0_1"/>
<gene>
    <name evidence="3" type="ORF">VHEMI04922</name>
</gene>